<dbReference type="AlphaFoldDB" id="A0A2U8PC35"/>
<reference evidence="1 2" key="1">
    <citation type="journal article" date="2014" name="Int. J. Syst. Evol. Microbiol.">
        <title>Bradyrhizobium ottawaense sp. nov., a symbiotic nitrogen fixing bacterium from root nodules of soybeans in Canada.</title>
        <authorList>
            <person name="Yu X."/>
            <person name="Cloutier S."/>
            <person name="Tambong J.T."/>
            <person name="Bromfield E.S."/>
        </authorList>
    </citation>
    <scope>NUCLEOTIDE SEQUENCE [LARGE SCALE GENOMIC DNA]</scope>
    <source>
        <strain evidence="1 2">OO99</strain>
    </source>
</reference>
<dbReference type="Proteomes" id="UP000215703">
    <property type="component" value="Chromosome"/>
</dbReference>
<protein>
    <submittedName>
        <fullName evidence="1">Uncharacterized protein</fullName>
    </submittedName>
</protein>
<reference evidence="1 2" key="2">
    <citation type="journal article" date="2017" name="Syst. Appl. Microbiol.">
        <title>Soybeans inoculated with root zone soils of Canadian native legumes harbour diverse and novel Bradyrhizobium spp. that possess agricultural potential.</title>
        <authorList>
            <person name="Bromfield E.S.P."/>
            <person name="Cloutier S."/>
            <person name="Tambong J.T."/>
            <person name="Tran Thi T.V."/>
        </authorList>
    </citation>
    <scope>NUCLEOTIDE SEQUENCE [LARGE SCALE GENOMIC DNA]</scope>
    <source>
        <strain evidence="1 2">OO99</strain>
    </source>
</reference>
<accession>A0A2U8PC35</accession>
<organism evidence="1 2">
    <name type="scientific">Bradyrhizobium ottawaense</name>
    <dbReference type="NCBI Taxonomy" id="931866"/>
    <lineage>
        <taxon>Bacteria</taxon>
        <taxon>Pseudomonadati</taxon>
        <taxon>Pseudomonadota</taxon>
        <taxon>Alphaproteobacteria</taxon>
        <taxon>Hyphomicrobiales</taxon>
        <taxon>Nitrobacteraceae</taxon>
        <taxon>Bradyrhizobium</taxon>
    </lineage>
</organism>
<sequence>MELCAPLVLAGRGGAVAQIGLRQQEEQRALAMIFGGGPGALETVGKDLAGLVAHLPSPAKPLAPGEDHFEHADELGPLLLAGLAKASKPLLRPPPLDGCPTYNPAEWKENKIDDRKFVSCTAVMRTAGVRE</sequence>
<evidence type="ECO:0000313" key="2">
    <source>
        <dbReference type="Proteomes" id="UP000215703"/>
    </source>
</evidence>
<evidence type="ECO:0000313" key="1">
    <source>
        <dbReference type="EMBL" id="AWL95329.1"/>
    </source>
</evidence>
<name>A0A2U8PC35_9BRAD</name>
<dbReference type="EMBL" id="CP029425">
    <property type="protein sequence ID" value="AWL95329.1"/>
    <property type="molecule type" value="Genomic_DNA"/>
</dbReference>
<proteinExistence type="predicted"/>
<gene>
    <name evidence="1" type="ORF">CIT37_26655</name>
</gene>